<sequence>MKQLISYIIPDFQTVQYFIKDFEANNEFYLLEETTRLGFDIYLVEKWALSRKITCVASTYTGNSELENKVLKLTIIKKQSRFYPLKFQEYLNELLINKNKVTRLCGADGVTKSTSPINNTGFEPCINDKVQTNEEVLFITNITELPSDLNVIPIPQGDARLVYSSFIINSNLKRLQCSGRSNSLINDKVSDSNENKFRTIYRIYNSPIKFAIMELVNLVQISLFYFDLLDLKYCDGLLCDKTEEALVTWWNLIGLPHFSYKPNVKKNGILPNKSVSGIISLIVLIKLRLMIFGGCDVPGDPFDYENFMISIGQFQRQVKLKKKRKLSLETLSKLFTITNAKLSSTNSHLAGNNTHPYRSVMYDDVYSDESNGISAGNSFVISSNAPNSTATMASPLSPTQSNTNGGPANAKMPHYYFNKLKSTVQDHLPITSSSLITDEMGVAKKSNRIKSKITSRFSDNSALHYTPADVETLDLDLFIKLYIQGYTLIRLFIGVDINGAPLRADNLTSTKKRRNGDVSLGDSYLNGNGHNHREHLPISNRREAQAGDFLKKNDKNYQFVSFKQKMASRMALMQGTTGLMTPQPVYNGGHIPYLLPRVRGYGSSASLLDSSIYSRGLMKFGLRTKKFKPIANESQASLNSSAPSSVMGIPPVQVPLEADIVEVKEPESLENSVAVDNLLQISPFEDPTKEGPQKLSTSRGMQPQCVANREYDINNPECFVLYLNRRNSWPTVERHGGNLNQIALERNNLRKELGDEGLLQEQVKSALTSSASFCQLKRNALFLLVEAYVNSSFSIVQEDMFNPQRFFDDYIETLSVITKVDEIKSLLTHESKRNTEILLPEGIGGFRRKLEFQPNIESIQEEANSPKLVRSNVDQGVIESVDEEDLGAVVPLKTKKNSEVEIPSGYDVEDYPLNDLIRQYYKQLNYELVKTNHSYSAMQQQKNKVMDDEIMFKLEFQLKNLKSTIDRLIYETRILNRRIGELQENSSIIRHKVSDEIMIEKYSSLVNSLVKSSKFYTVFNSDERADLISKLKIENKVIIQVDGETSPRGFETGLIGLFGMLVYEMFVLLFLIFQFDRLKMNLDRIRHSWAKLDPNRKIINHIYQLIGRAPSRVPMTKSSLSDN</sequence>
<feature type="region of interest" description="Disordered" evidence="1">
    <location>
        <begin position="512"/>
        <end position="535"/>
    </location>
</feature>
<proteinExistence type="predicted"/>
<gene>
    <name evidence="4" type="ORF">KQ657_000720</name>
</gene>
<feature type="transmembrane region" description="Helical" evidence="2">
    <location>
        <begin position="1054"/>
        <end position="1075"/>
    </location>
</feature>
<keyword evidence="2" id="KW-0812">Transmembrane</keyword>
<evidence type="ECO:0000256" key="1">
    <source>
        <dbReference type="SAM" id="MobiDB-lite"/>
    </source>
</evidence>
<feature type="domain" description="STB6-like N-terminal" evidence="3">
    <location>
        <begin position="6"/>
        <end position="175"/>
    </location>
</feature>
<dbReference type="AlphaFoldDB" id="A0A9P7V8L5"/>
<evidence type="ECO:0000313" key="4">
    <source>
        <dbReference type="EMBL" id="KAG7193308.1"/>
    </source>
</evidence>
<dbReference type="RefSeq" id="XP_043048856.1">
    <property type="nucleotide sequence ID" value="XM_043191549.1"/>
</dbReference>
<organism evidence="4 5">
    <name type="scientific">Scheffersomyces spartinae</name>
    <dbReference type="NCBI Taxonomy" id="45513"/>
    <lineage>
        <taxon>Eukaryota</taxon>
        <taxon>Fungi</taxon>
        <taxon>Dikarya</taxon>
        <taxon>Ascomycota</taxon>
        <taxon>Saccharomycotina</taxon>
        <taxon>Pichiomycetes</taxon>
        <taxon>Debaryomycetaceae</taxon>
        <taxon>Scheffersomyces</taxon>
    </lineage>
</organism>
<name>A0A9P7V8L5_9ASCO</name>
<accession>A0A9P7V8L5</accession>
<keyword evidence="2" id="KW-0472">Membrane</keyword>
<dbReference type="GeneID" id="66114094"/>
<comment type="caution">
    <text evidence="4">The sequence shown here is derived from an EMBL/GenBank/DDBJ whole genome shotgun (WGS) entry which is preliminary data.</text>
</comment>
<dbReference type="InterPro" id="IPR038919">
    <property type="entry name" value="STB2/STB2"/>
</dbReference>
<dbReference type="Pfam" id="PF25995">
    <property type="entry name" value="STB6_N"/>
    <property type="match status" value="1"/>
</dbReference>
<keyword evidence="2" id="KW-1133">Transmembrane helix</keyword>
<dbReference type="EMBL" id="JAHMUF010000012">
    <property type="protein sequence ID" value="KAG7193308.1"/>
    <property type="molecule type" value="Genomic_DNA"/>
</dbReference>
<dbReference type="GO" id="GO:0070822">
    <property type="term" value="C:Sin3-type complex"/>
    <property type="evidence" value="ECO:0007669"/>
    <property type="project" value="TreeGrafter"/>
</dbReference>
<evidence type="ECO:0000259" key="3">
    <source>
        <dbReference type="Pfam" id="PF25995"/>
    </source>
</evidence>
<protein>
    <recommendedName>
        <fullName evidence="3">STB6-like N-terminal domain-containing protein</fullName>
    </recommendedName>
</protein>
<evidence type="ECO:0000256" key="2">
    <source>
        <dbReference type="SAM" id="Phobius"/>
    </source>
</evidence>
<dbReference type="PANTHER" id="PTHR31011">
    <property type="entry name" value="PROTEIN STB2-RELATED"/>
    <property type="match status" value="1"/>
</dbReference>
<dbReference type="InterPro" id="IPR059025">
    <property type="entry name" value="STB6_N"/>
</dbReference>
<keyword evidence="5" id="KW-1185">Reference proteome</keyword>
<dbReference type="OrthoDB" id="19806at2759"/>
<reference evidence="4" key="1">
    <citation type="submission" date="2021-03" db="EMBL/GenBank/DDBJ databases">
        <authorList>
            <person name="Palmer J.M."/>
        </authorList>
    </citation>
    <scope>NUCLEOTIDE SEQUENCE</scope>
    <source>
        <strain evidence="4">ARV_011</strain>
    </source>
</reference>
<dbReference type="Proteomes" id="UP000790833">
    <property type="component" value="Unassembled WGS sequence"/>
</dbReference>
<evidence type="ECO:0000313" key="5">
    <source>
        <dbReference type="Proteomes" id="UP000790833"/>
    </source>
</evidence>
<dbReference type="PANTHER" id="PTHR31011:SF2">
    <property type="entry name" value="PROTEIN STB2-RELATED"/>
    <property type="match status" value="1"/>
</dbReference>